<evidence type="ECO:0000256" key="9">
    <source>
        <dbReference type="PIRSR" id="PIRSR601088-2"/>
    </source>
</evidence>
<keyword evidence="5 12" id="KW-0520">NAD</keyword>
<reference evidence="14" key="1">
    <citation type="submission" date="2021-01" db="EMBL/GenBank/DDBJ databases">
        <title>Whole genome shotgun sequence of Rugosimonospora africana NBRC 104875.</title>
        <authorList>
            <person name="Komaki H."/>
            <person name="Tamura T."/>
        </authorList>
    </citation>
    <scope>NUCLEOTIDE SEQUENCE</scope>
    <source>
        <strain evidence="14">NBRC 104875</strain>
    </source>
</reference>
<comment type="cofactor">
    <cofactor evidence="1">
        <name>Mn(2+)</name>
        <dbReference type="ChEBI" id="CHEBI:29035"/>
    </cofactor>
</comment>
<keyword evidence="4 12" id="KW-0378">Hydrolase</keyword>
<dbReference type="GO" id="GO:0004553">
    <property type="term" value="F:hydrolase activity, hydrolyzing O-glycosyl compounds"/>
    <property type="evidence" value="ECO:0007669"/>
    <property type="project" value="InterPro"/>
</dbReference>
<keyword evidence="10" id="KW-0408">Iron</keyword>
<evidence type="ECO:0000256" key="4">
    <source>
        <dbReference type="ARBA" id="ARBA00022801"/>
    </source>
</evidence>
<dbReference type="InterPro" id="IPR001088">
    <property type="entry name" value="Glyco_hydro_4"/>
</dbReference>
<dbReference type="Pfam" id="PF11975">
    <property type="entry name" value="Glyco_hydro_4C"/>
    <property type="match status" value="1"/>
</dbReference>
<evidence type="ECO:0000256" key="11">
    <source>
        <dbReference type="PIRSR" id="PIRSR601088-4"/>
    </source>
</evidence>
<proteinExistence type="inferred from homology"/>
<dbReference type="PANTHER" id="PTHR32092:SF6">
    <property type="entry name" value="ALPHA-GALACTOSIDASE"/>
    <property type="match status" value="1"/>
</dbReference>
<dbReference type="GO" id="GO:0046872">
    <property type="term" value="F:metal ion binding"/>
    <property type="evidence" value="ECO:0007669"/>
    <property type="project" value="UniProtKB-KW"/>
</dbReference>
<gene>
    <name evidence="14" type="ORF">Raf01_43380</name>
</gene>
<evidence type="ECO:0000256" key="12">
    <source>
        <dbReference type="RuleBase" id="RU361152"/>
    </source>
</evidence>
<dbReference type="PRINTS" id="PR00732">
    <property type="entry name" value="GLHYDRLASE4"/>
</dbReference>
<dbReference type="Gene3D" id="3.90.1820.10">
    <property type="entry name" value="AglA-like glucosidase"/>
    <property type="match status" value="1"/>
</dbReference>
<keyword evidence="8 12" id="KW-0326">Glycosidase</keyword>
<evidence type="ECO:0000313" key="14">
    <source>
        <dbReference type="EMBL" id="GIH16166.1"/>
    </source>
</evidence>
<dbReference type="InterPro" id="IPR053715">
    <property type="entry name" value="GH4_Enzyme_sf"/>
</dbReference>
<name>A0A8J3VS43_9ACTN</name>
<keyword evidence="3 10" id="KW-0479">Metal-binding</keyword>
<feature type="binding site" evidence="10">
    <location>
        <position position="167"/>
    </location>
    <ligand>
        <name>Mn(2+)</name>
        <dbReference type="ChEBI" id="CHEBI:29035"/>
    </ligand>
</feature>
<keyword evidence="10" id="KW-0170">Cobalt</keyword>
<dbReference type="InterPro" id="IPR015955">
    <property type="entry name" value="Lactate_DH/Glyco_Ohase_4_C"/>
</dbReference>
<evidence type="ECO:0000259" key="13">
    <source>
        <dbReference type="Pfam" id="PF11975"/>
    </source>
</evidence>
<evidence type="ECO:0000256" key="7">
    <source>
        <dbReference type="ARBA" id="ARBA00023277"/>
    </source>
</evidence>
<dbReference type="GO" id="GO:0016616">
    <property type="term" value="F:oxidoreductase activity, acting on the CH-OH group of donors, NAD or NADP as acceptor"/>
    <property type="evidence" value="ECO:0007669"/>
    <property type="project" value="InterPro"/>
</dbReference>
<dbReference type="AlphaFoldDB" id="A0A8J3VS43"/>
<feature type="domain" description="Glycosyl hydrolase family 4 C-terminal" evidence="13">
    <location>
        <begin position="193"/>
        <end position="411"/>
    </location>
</feature>
<keyword evidence="10" id="KW-0533">Nickel</keyword>
<evidence type="ECO:0000256" key="5">
    <source>
        <dbReference type="ARBA" id="ARBA00023027"/>
    </source>
</evidence>
<dbReference type="NCBIfam" id="NF011657">
    <property type="entry name" value="PRK15076.1"/>
    <property type="match status" value="1"/>
</dbReference>
<sequence length="439" mass="48717">MTRIAIIGAGGYEFPLQLMNDFLSFESTADATYALMDIDPESLRRTERLARRLVEAHRLPARIEPTTDRRTALRGADFVVVCFQVGGRDAYAVDMEIPRRYGVDQTVGDTLGPGGVFRGLRSVKALDDIIADMSDLCPDAPLLNYANPMSINCWFAGQAGAHVTGLCHSVQHTADELASIAGYQSGEWSFRAAGINHQAWMLEFKHRGRDALPELREAVNAYHRGDRKPAREIDEWYAGGRESVRTAVMNLTGYFQTESSHHASEYYPHFRRTPDQVSALLPQRWDYLDITRGNNEAELERLAEDFAGGRLTVSEEYAARIVDSVLTNTPRVIYGNVPNTGLITNLPDGCCVEVPCLVDANGVQPTHAGELPAPCAGINLASVGYQHTVVAAYLQRSRDLIYSAVALDRLTSALLDLDQIRRMCDEMIDAQSRWLPEVR</sequence>
<keyword evidence="15" id="KW-1185">Reference proteome</keyword>
<dbReference type="PANTHER" id="PTHR32092">
    <property type="entry name" value="6-PHOSPHO-BETA-GLUCOSIDASE-RELATED"/>
    <property type="match status" value="1"/>
</dbReference>
<evidence type="ECO:0000256" key="10">
    <source>
        <dbReference type="PIRSR" id="PIRSR601088-3"/>
    </source>
</evidence>
<dbReference type="SUPFAM" id="SSF51735">
    <property type="entry name" value="NAD(P)-binding Rossmann-fold domains"/>
    <property type="match status" value="1"/>
</dbReference>
<evidence type="ECO:0000256" key="8">
    <source>
        <dbReference type="ARBA" id="ARBA00023295"/>
    </source>
</evidence>
<feature type="binding site" evidence="10">
    <location>
        <position position="197"/>
    </location>
    <ligand>
        <name>Mn(2+)</name>
        <dbReference type="ChEBI" id="CHEBI:29035"/>
    </ligand>
</feature>
<keyword evidence="6 10" id="KW-0464">Manganese</keyword>
<evidence type="ECO:0000256" key="1">
    <source>
        <dbReference type="ARBA" id="ARBA00001936"/>
    </source>
</evidence>
<dbReference type="GO" id="GO:0005975">
    <property type="term" value="P:carbohydrate metabolic process"/>
    <property type="evidence" value="ECO:0007669"/>
    <property type="project" value="InterPro"/>
</dbReference>
<dbReference type="SUPFAM" id="SSF56327">
    <property type="entry name" value="LDH C-terminal domain-like"/>
    <property type="match status" value="1"/>
</dbReference>
<feature type="site" description="Increases basicity of active site Tyr" evidence="11">
    <location>
        <position position="109"/>
    </location>
</feature>
<feature type="binding site" evidence="9">
    <location>
        <position position="147"/>
    </location>
    <ligand>
        <name>substrate</name>
    </ligand>
</feature>
<dbReference type="InterPro" id="IPR022616">
    <property type="entry name" value="Glyco_hydro_4_C"/>
</dbReference>
<dbReference type="InterPro" id="IPR036291">
    <property type="entry name" value="NAD(P)-bd_dom_sf"/>
</dbReference>
<protein>
    <submittedName>
        <fullName evidence="14">Alpha-glucosidase/alpha-galactosidase</fullName>
    </submittedName>
</protein>
<organism evidence="14 15">
    <name type="scientific">Rugosimonospora africana</name>
    <dbReference type="NCBI Taxonomy" id="556532"/>
    <lineage>
        <taxon>Bacteria</taxon>
        <taxon>Bacillati</taxon>
        <taxon>Actinomycetota</taxon>
        <taxon>Actinomycetes</taxon>
        <taxon>Micromonosporales</taxon>
        <taxon>Micromonosporaceae</taxon>
        <taxon>Rugosimonospora</taxon>
    </lineage>
</organism>
<comment type="caution">
    <text evidence="14">The sequence shown here is derived from an EMBL/GenBank/DDBJ whole genome shotgun (WGS) entry which is preliminary data.</text>
</comment>
<keyword evidence="7" id="KW-0119">Carbohydrate metabolism</keyword>
<evidence type="ECO:0000313" key="15">
    <source>
        <dbReference type="Proteomes" id="UP000642748"/>
    </source>
</evidence>
<accession>A0A8J3VS43</accession>
<evidence type="ECO:0000256" key="6">
    <source>
        <dbReference type="ARBA" id="ARBA00023211"/>
    </source>
</evidence>
<evidence type="ECO:0000256" key="2">
    <source>
        <dbReference type="ARBA" id="ARBA00010141"/>
    </source>
</evidence>
<dbReference type="Pfam" id="PF02056">
    <property type="entry name" value="Glyco_hydro_4"/>
    <property type="match status" value="1"/>
</dbReference>
<comment type="similarity">
    <text evidence="2 12">Belongs to the glycosyl hydrolase 4 family.</text>
</comment>
<dbReference type="EMBL" id="BONZ01000040">
    <property type="protein sequence ID" value="GIH16166.1"/>
    <property type="molecule type" value="Genomic_DNA"/>
</dbReference>
<evidence type="ECO:0000256" key="3">
    <source>
        <dbReference type="ARBA" id="ARBA00022723"/>
    </source>
</evidence>
<dbReference type="RefSeq" id="WP_203919763.1">
    <property type="nucleotide sequence ID" value="NZ_BONZ01000040.1"/>
</dbReference>
<dbReference type="Proteomes" id="UP000642748">
    <property type="component" value="Unassembled WGS sequence"/>
</dbReference>
<comment type="cofactor">
    <cofactor evidence="12">
        <name>NAD(+)</name>
        <dbReference type="ChEBI" id="CHEBI:57540"/>
    </cofactor>
    <text evidence="12">Binds 1 NAD(+) per subunit.</text>
</comment>